<dbReference type="Proteomes" id="UP000789831">
    <property type="component" value="Unassembled WGS sequence"/>
</dbReference>
<proteinExistence type="predicted"/>
<keyword evidence="1" id="KW-1133">Transmembrane helix</keyword>
<dbReference type="EMBL" id="CAJVPL010001597">
    <property type="protein sequence ID" value="CAG8579197.1"/>
    <property type="molecule type" value="Genomic_DNA"/>
</dbReference>
<feature type="transmembrane region" description="Helical" evidence="1">
    <location>
        <begin position="28"/>
        <end position="53"/>
    </location>
</feature>
<organism evidence="2 3">
    <name type="scientific">Ambispora gerdemannii</name>
    <dbReference type="NCBI Taxonomy" id="144530"/>
    <lineage>
        <taxon>Eukaryota</taxon>
        <taxon>Fungi</taxon>
        <taxon>Fungi incertae sedis</taxon>
        <taxon>Mucoromycota</taxon>
        <taxon>Glomeromycotina</taxon>
        <taxon>Glomeromycetes</taxon>
        <taxon>Archaeosporales</taxon>
        <taxon>Ambisporaceae</taxon>
        <taxon>Ambispora</taxon>
    </lineage>
</organism>
<protein>
    <submittedName>
        <fullName evidence="2">13322_t:CDS:1</fullName>
    </submittedName>
</protein>
<evidence type="ECO:0000256" key="1">
    <source>
        <dbReference type="SAM" id="Phobius"/>
    </source>
</evidence>
<name>A0A9N9BVG1_9GLOM</name>
<gene>
    <name evidence="2" type="ORF">AGERDE_LOCUS8036</name>
</gene>
<keyword evidence="1" id="KW-0472">Membrane</keyword>
<keyword evidence="3" id="KW-1185">Reference proteome</keyword>
<comment type="caution">
    <text evidence="2">The sequence shown here is derived from an EMBL/GenBank/DDBJ whole genome shotgun (WGS) entry which is preliminary data.</text>
</comment>
<sequence length="116" mass="13211">MGGFWNISNILELTILLVLRDGGKVENAALFGTVSGLYLLIVHILMIFFKVFFRIFINASKHAPNQIADTQEALHLEENPQNESLGAEDDDNPETFIENLSTQWLLFFGSCFREYQ</sequence>
<keyword evidence="1" id="KW-0812">Transmembrane</keyword>
<evidence type="ECO:0000313" key="3">
    <source>
        <dbReference type="Proteomes" id="UP000789831"/>
    </source>
</evidence>
<dbReference type="AlphaFoldDB" id="A0A9N9BVG1"/>
<accession>A0A9N9BVG1</accession>
<evidence type="ECO:0000313" key="2">
    <source>
        <dbReference type="EMBL" id="CAG8579197.1"/>
    </source>
</evidence>
<reference evidence="2" key="1">
    <citation type="submission" date="2021-06" db="EMBL/GenBank/DDBJ databases">
        <authorList>
            <person name="Kallberg Y."/>
            <person name="Tangrot J."/>
            <person name="Rosling A."/>
        </authorList>
    </citation>
    <scope>NUCLEOTIDE SEQUENCE</scope>
    <source>
        <strain evidence="2">MT106</strain>
    </source>
</reference>